<evidence type="ECO:0000313" key="8">
    <source>
        <dbReference type="Proteomes" id="UP000184423"/>
    </source>
</evidence>
<keyword evidence="6" id="KW-0814">Transposable element</keyword>
<keyword evidence="3 6" id="KW-0815">Transposition</keyword>
<keyword evidence="4 6" id="KW-0238">DNA-binding</keyword>
<proteinExistence type="inferred from homology"/>
<dbReference type="GO" id="GO:0003677">
    <property type="term" value="F:DNA binding"/>
    <property type="evidence" value="ECO:0007669"/>
    <property type="project" value="UniProtKB-UniRule"/>
</dbReference>
<accession>A0A1M5BPS0</accession>
<dbReference type="PANTHER" id="PTHR33217">
    <property type="entry name" value="TRANSPOSASE FOR INSERTION SEQUENCE ELEMENT IS1081"/>
    <property type="match status" value="1"/>
</dbReference>
<protein>
    <recommendedName>
        <fullName evidence="6">Mutator family transposase</fullName>
    </recommendedName>
</protein>
<evidence type="ECO:0000256" key="3">
    <source>
        <dbReference type="ARBA" id="ARBA00022578"/>
    </source>
</evidence>
<reference evidence="8" key="1">
    <citation type="submission" date="2016-11" db="EMBL/GenBank/DDBJ databases">
        <authorList>
            <person name="Varghese N."/>
            <person name="Submissions S."/>
        </authorList>
    </citation>
    <scope>NUCLEOTIDE SEQUENCE [LARGE SCALE GENOMIC DNA]</scope>
    <source>
        <strain evidence="8">DSM 10124</strain>
    </source>
</reference>
<name>A0A1M5BPS0_9CLOT</name>
<keyword evidence="5 6" id="KW-0233">DNA recombination</keyword>
<evidence type="ECO:0000256" key="6">
    <source>
        <dbReference type="RuleBase" id="RU365089"/>
    </source>
</evidence>
<dbReference type="RefSeq" id="WP_073250200.1">
    <property type="nucleotide sequence ID" value="NZ_FQVG01000079.1"/>
</dbReference>
<evidence type="ECO:0000256" key="1">
    <source>
        <dbReference type="ARBA" id="ARBA00002190"/>
    </source>
</evidence>
<feature type="non-terminal residue" evidence="7">
    <location>
        <position position="314"/>
    </location>
</feature>
<evidence type="ECO:0000313" key="7">
    <source>
        <dbReference type="EMBL" id="SHF44380.1"/>
    </source>
</evidence>
<dbReference type="InterPro" id="IPR001207">
    <property type="entry name" value="Transposase_mutator"/>
</dbReference>
<dbReference type="AlphaFoldDB" id="A0A1M5BPS0"/>
<evidence type="ECO:0000256" key="5">
    <source>
        <dbReference type="ARBA" id="ARBA00023172"/>
    </source>
</evidence>
<dbReference type="GO" id="GO:0004803">
    <property type="term" value="F:transposase activity"/>
    <property type="evidence" value="ECO:0007669"/>
    <property type="project" value="UniProtKB-UniRule"/>
</dbReference>
<keyword evidence="8" id="KW-1185">Reference proteome</keyword>
<sequence length="314" mass="36461">MSLLTKEQLKAFINQNNIQFVNDLYASLKELFKETLQEMLEAELSSSLGYEKYEKTDKNNSNSRNGYTQKTVKTQFGEMEIDIPRDRNGEFEPQIVPKYKRDISGIEEKVIALYARGMSTRDIHDQIKEIYGIDVSAEMVSKITERIVPEIKSWQSRPLEKIYPFVFMDAIHYKVRTDGHIINRAAYVVLGVTVEGNKEILGIWIGENESSRFWLGVLNELKNRGVEDVLIFSVDGLAGIKEAIQAAFPNSEIQRCVIHQLRNCFKYVSYKHLKEFSKDFKAVYQAPNEEIAREEFEKLKSKWQGQYPYAIKSW</sequence>
<organism evidence="7 8">
    <name type="scientific">Caloramator proteoclasticus DSM 10124</name>
    <dbReference type="NCBI Taxonomy" id="1121262"/>
    <lineage>
        <taxon>Bacteria</taxon>
        <taxon>Bacillati</taxon>
        <taxon>Bacillota</taxon>
        <taxon>Clostridia</taxon>
        <taxon>Eubacteriales</taxon>
        <taxon>Clostridiaceae</taxon>
        <taxon>Caloramator</taxon>
    </lineage>
</organism>
<dbReference type="PANTHER" id="PTHR33217:SF8">
    <property type="entry name" value="MUTATOR FAMILY TRANSPOSASE"/>
    <property type="match status" value="1"/>
</dbReference>
<dbReference type="PROSITE" id="PS01007">
    <property type="entry name" value="TRANSPOSASE_MUTATOR"/>
    <property type="match status" value="1"/>
</dbReference>
<dbReference type="Proteomes" id="UP000184423">
    <property type="component" value="Unassembled WGS sequence"/>
</dbReference>
<evidence type="ECO:0000256" key="2">
    <source>
        <dbReference type="ARBA" id="ARBA00010961"/>
    </source>
</evidence>
<dbReference type="GO" id="GO:0006313">
    <property type="term" value="P:DNA transposition"/>
    <property type="evidence" value="ECO:0007669"/>
    <property type="project" value="UniProtKB-UniRule"/>
</dbReference>
<dbReference type="Pfam" id="PF00872">
    <property type="entry name" value="Transposase_mut"/>
    <property type="match status" value="1"/>
</dbReference>
<dbReference type="NCBIfam" id="NF033543">
    <property type="entry name" value="transpos_IS256"/>
    <property type="match status" value="1"/>
</dbReference>
<comment type="similarity">
    <text evidence="2 6">Belongs to the transposase mutator family.</text>
</comment>
<evidence type="ECO:0000256" key="4">
    <source>
        <dbReference type="ARBA" id="ARBA00023125"/>
    </source>
</evidence>
<comment type="function">
    <text evidence="1 6">Required for the transposition of the insertion element.</text>
</comment>
<dbReference type="EMBL" id="FQVG01000079">
    <property type="protein sequence ID" value="SHF44380.1"/>
    <property type="molecule type" value="Genomic_DNA"/>
</dbReference>
<gene>
    <name evidence="7" type="ORF">SAMN02746091_02536</name>
</gene>